<comment type="function">
    <text evidence="1 10">The globular domain of the protein is located near the polypeptide exit tunnel on the outside of the subunit, while an extended beta-hairpin is found that lines the wall of the exit tunnel in the center of the 70S ribosome.</text>
</comment>
<evidence type="ECO:0000256" key="10">
    <source>
        <dbReference type="HAMAP-Rule" id="MF_01331"/>
    </source>
</evidence>
<dbReference type="GO" id="GO:0003735">
    <property type="term" value="F:structural constituent of ribosome"/>
    <property type="evidence" value="ECO:0007669"/>
    <property type="project" value="InterPro"/>
</dbReference>
<evidence type="ECO:0000256" key="5">
    <source>
        <dbReference type="ARBA" id="ARBA00022884"/>
    </source>
</evidence>
<evidence type="ECO:0000313" key="17">
    <source>
        <dbReference type="Proteomes" id="UP000181728"/>
    </source>
</evidence>
<dbReference type="InterPro" id="IPR005727">
    <property type="entry name" value="Ribosomal_uL22_bac/chlpt-type"/>
</dbReference>
<dbReference type="Proteomes" id="UP001281024">
    <property type="component" value="Unassembled WGS sequence"/>
</dbReference>
<dbReference type="GeneID" id="75065422"/>
<keyword evidence="4 10" id="KW-0699">rRNA-binding</keyword>
<evidence type="ECO:0000256" key="3">
    <source>
        <dbReference type="ARBA" id="ARBA00011838"/>
    </source>
</evidence>
<comment type="subunit">
    <text evidence="3 10 12">Part of the 50S ribosomal subunit.</text>
</comment>
<evidence type="ECO:0000256" key="6">
    <source>
        <dbReference type="ARBA" id="ARBA00022980"/>
    </source>
</evidence>
<sequence>MAENVTSAKATAFQVRIAPRKARLVLDTVRGKSVNEAYAILKFLPNTGTEPVYKVLNSAVANAENNFALDRADLVIKEAYANEGPTMKRFRPRAKGTASKINKRTSHITIVVSENDKKGA</sequence>
<name>A0A483BJY9_OENOE</name>
<dbReference type="NCBIfam" id="TIGR01044">
    <property type="entry name" value="rplV_bact"/>
    <property type="match status" value="1"/>
</dbReference>
<evidence type="ECO:0000256" key="11">
    <source>
        <dbReference type="RuleBase" id="RU004005"/>
    </source>
</evidence>
<keyword evidence="7 10" id="KW-0687">Ribonucleoprotein</keyword>
<evidence type="ECO:0000256" key="4">
    <source>
        <dbReference type="ARBA" id="ARBA00022730"/>
    </source>
</evidence>
<keyword evidence="6 10" id="KW-0689">Ribosomal protein</keyword>
<dbReference type="Gene3D" id="3.90.470.10">
    <property type="entry name" value="Ribosomal protein L22/L17"/>
    <property type="match status" value="1"/>
</dbReference>
<dbReference type="CDD" id="cd00336">
    <property type="entry name" value="Ribosomal_L22"/>
    <property type="match status" value="1"/>
</dbReference>
<dbReference type="RefSeq" id="WP_002818459.1">
    <property type="nucleotide sequence ID" value="NZ_CP014324.1"/>
</dbReference>
<dbReference type="OMA" id="KRIQPRA"/>
<evidence type="ECO:0000256" key="12">
    <source>
        <dbReference type="RuleBase" id="RU004006"/>
    </source>
</evidence>
<evidence type="ECO:0000256" key="2">
    <source>
        <dbReference type="ARBA" id="ARBA00009451"/>
    </source>
</evidence>
<dbReference type="PANTHER" id="PTHR13501">
    <property type="entry name" value="CHLOROPLAST 50S RIBOSOMAL PROTEIN L22-RELATED"/>
    <property type="match status" value="1"/>
</dbReference>
<dbReference type="PANTHER" id="PTHR13501:SF8">
    <property type="entry name" value="LARGE RIBOSOMAL SUBUNIT PROTEIN UL22M"/>
    <property type="match status" value="1"/>
</dbReference>
<dbReference type="EMBL" id="LR031358">
    <property type="protein sequence ID" value="VDB97614.1"/>
    <property type="molecule type" value="Genomic_DNA"/>
</dbReference>
<comment type="function">
    <text evidence="10 13">This protein binds specifically to 23S rRNA; its binding is stimulated by other ribosomal proteins, e.g., L4, L17, and L20. It is important during the early stages of 50S assembly. It makes multiple contacts with different domains of the 23S rRNA in the assembled 50S subunit and ribosome.</text>
</comment>
<proteinExistence type="inferred from homology"/>
<keyword evidence="5 10" id="KW-0694">RNA-binding</keyword>
<dbReference type="SMR" id="A0A483BJY9"/>
<dbReference type="InterPro" id="IPR036394">
    <property type="entry name" value="Ribosomal_uL22_sf"/>
</dbReference>
<evidence type="ECO:0000256" key="1">
    <source>
        <dbReference type="ARBA" id="ARBA00003478"/>
    </source>
</evidence>
<dbReference type="SUPFAM" id="SSF54843">
    <property type="entry name" value="Ribosomal protein L22"/>
    <property type="match status" value="1"/>
</dbReference>
<dbReference type="GO" id="GO:0019843">
    <property type="term" value="F:rRNA binding"/>
    <property type="evidence" value="ECO:0007669"/>
    <property type="project" value="UniProtKB-UniRule"/>
</dbReference>
<comment type="similarity">
    <text evidence="2 10 11">Belongs to the universal ribosomal protein uL22 family.</text>
</comment>
<reference evidence="16 18" key="2">
    <citation type="submission" date="2018-08" db="EMBL/GenBank/DDBJ databases">
        <authorList>
            <person name="Lorentzen P. G. S. M."/>
        </authorList>
    </citation>
    <scope>NUCLEOTIDE SEQUENCE [LARGE SCALE GENOMIC DNA]</scope>
    <source>
        <strain evidence="16 18">CRBO_1381</strain>
    </source>
</reference>
<dbReference type="AlphaFoldDB" id="A0A483BJY9"/>
<reference evidence="14" key="3">
    <citation type="submission" date="2019-10" db="EMBL/GenBank/DDBJ databases">
        <title>Malate fermentation in French cider.</title>
        <authorList>
            <person name="Cousin F.J."/>
            <person name="Medina Fernandez S."/>
            <person name="Misery B."/>
            <person name="Laplace J.-M."/>
            <person name="Cretenet M."/>
        </authorList>
    </citation>
    <scope>NUCLEOTIDE SEQUENCE</scope>
    <source>
        <strain evidence="14">UCMA15129</strain>
    </source>
</reference>
<dbReference type="GO" id="GO:0006412">
    <property type="term" value="P:translation"/>
    <property type="evidence" value="ECO:0007669"/>
    <property type="project" value="UniProtKB-UniRule"/>
</dbReference>
<evidence type="ECO:0000256" key="7">
    <source>
        <dbReference type="ARBA" id="ARBA00023274"/>
    </source>
</evidence>
<comment type="function">
    <text evidence="8">This protein binds specifically to 23S rRNA; its binding is stimulated by other ribosomal proteins, e.g. L4, L17, and L20. It is important during the early stages of 50S assembly. It makes multiple contacts with different domains of the 23S rRNA in the assembled 50S subunit and ribosome.</text>
</comment>
<evidence type="ECO:0000256" key="9">
    <source>
        <dbReference type="ARBA" id="ARBA00035207"/>
    </source>
</evidence>
<dbReference type="GO" id="GO:0022625">
    <property type="term" value="C:cytosolic large ribosomal subunit"/>
    <property type="evidence" value="ECO:0007669"/>
    <property type="project" value="TreeGrafter"/>
</dbReference>
<dbReference type="InterPro" id="IPR047867">
    <property type="entry name" value="Ribosomal_uL22_bac/org-type"/>
</dbReference>
<evidence type="ECO:0000313" key="18">
    <source>
        <dbReference type="Proteomes" id="UP000294726"/>
    </source>
</evidence>
<protein>
    <recommendedName>
        <fullName evidence="9 10">Large ribosomal subunit protein uL22</fullName>
    </recommendedName>
</protein>
<evidence type="ECO:0000256" key="8">
    <source>
        <dbReference type="ARBA" id="ARBA00025084"/>
    </source>
</evidence>
<dbReference type="EMBL" id="WERV01000005">
    <property type="protein sequence ID" value="MDV7715537.1"/>
    <property type="molecule type" value="Genomic_DNA"/>
</dbReference>
<dbReference type="EMBL" id="MLOK01000027">
    <property type="protein sequence ID" value="OIM21688.1"/>
    <property type="molecule type" value="Genomic_DNA"/>
</dbReference>
<dbReference type="InterPro" id="IPR001063">
    <property type="entry name" value="Ribosomal_uL22"/>
</dbReference>
<dbReference type="Proteomes" id="UP000294726">
    <property type="component" value="Chromosome"/>
</dbReference>
<accession>A0A483BJY9</accession>
<evidence type="ECO:0000313" key="15">
    <source>
        <dbReference type="EMBL" id="OIM21688.1"/>
    </source>
</evidence>
<dbReference type="Proteomes" id="UP000181728">
    <property type="component" value="Unassembled WGS sequence"/>
</dbReference>
<reference evidence="15 17" key="1">
    <citation type="journal article" date="2016" name="BMC Genomics">
        <title>Consensus pan-genome assembly of the specialised wine bacterium Oenococcus oeni.</title>
        <authorList>
            <person name="Sternes P.R."/>
            <person name="Borneman A.R."/>
        </authorList>
    </citation>
    <scope>NUCLEOTIDE SEQUENCE [LARGE SCALE GENOMIC DNA]</scope>
    <source>
        <strain evidence="15 17">AWRIB661</strain>
    </source>
</reference>
<dbReference type="HAMAP" id="MF_01331_B">
    <property type="entry name" value="Ribosomal_uL22_B"/>
    <property type="match status" value="1"/>
</dbReference>
<evidence type="ECO:0000256" key="13">
    <source>
        <dbReference type="RuleBase" id="RU004008"/>
    </source>
</evidence>
<gene>
    <name evidence="10 16" type="primary">rplV</name>
    <name evidence="15" type="ORF">ATX59_02850</name>
    <name evidence="14" type="ORF">GA838_07250</name>
    <name evidence="16" type="ORF">OENI_0567</name>
</gene>
<dbReference type="Pfam" id="PF00237">
    <property type="entry name" value="Ribosomal_L22"/>
    <property type="match status" value="1"/>
</dbReference>
<evidence type="ECO:0000313" key="16">
    <source>
        <dbReference type="EMBL" id="VDB97614.1"/>
    </source>
</evidence>
<organism evidence="15 17">
    <name type="scientific">Oenococcus oeni</name>
    <name type="common">Leuconostoc oenos</name>
    <dbReference type="NCBI Taxonomy" id="1247"/>
    <lineage>
        <taxon>Bacteria</taxon>
        <taxon>Bacillati</taxon>
        <taxon>Bacillota</taxon>
        <taxon>Bacilli</taxon>
        <taxon>Lactobacillales</taxon>
        <taxon>Lactobacillaceae</taxon>
        <taxon>Oenococcus</taxon>
    </lineage>
</organism>
<evidence type="ECO:0000313" key="14">
    <source>
        <dbReference type="EMBL" id="MDV7715537.1"/>
    </source>
</evidence>